<dbReference type="AlphaFoldDB" id="A0A329MG28"/>
<evidence type="ECO:0000256" key="1">
    <source>
        <dbReference type="SAM" id="Phobius"/>
    </source>
</evidence>
<keyword evidence="1" id="KW-1133">Transmembrane helix</keyword>
<comment type="caution">
    <text evidence="2">The sequence shown here is derived from an EMBL/GenBank/DDBJ whole genome shotgun (WGS) entry which is preliminary data.</text>
</comment>
<dbReference type="RefSeq" id="WP_113033821.1">
    <property type="nucleotide sequence ID" value="NZ_QMFB01000016.1"/>
</dbReference>
<protein>
    <recommendedName>
        <fullName evidence="4">UDP-N-acetylmuramyl pentapeptide phosphotransferase</fullName>
    </recommendedName>
</protein>
<evidence type="ECO:0008006" key="4">
    <source>
        <dbReference type="Google" id="ProtNLM"/>
    </source>
</evidence>
<keyword evidence="3" id="KW-1185">Reference proteome</keyword>
<keyword evidence="1" id="KW-0472">Membrane</keyword>
<keyword evidence="1" id="KW-0812">Transmembrane</keyword>
<dbReference type="Proteomes" id="UP000250369">
    <property type="component" value="Unassembled WGS sequence"/>
</dbReference>
<sequence>MTAFMLGAGTIIANVSLFAIVSILYILAGSVMLRYVVKRHRRKGFVCSNYRGENIPTGLGVFLWMMLLAGFVFYLPIGWGALASKTAPEGAASELLIAYLCCLSGVFAAGWVDDRFGDRKIKGLLGHIRQLLMHGKVTTGLWKAFIGIMLAALFAYTVDRGWGERLFHMSLIAMSMNAVNLFDLRPGRALKLFAAGSGLLFVFALGGRKLELWLSLLYPLSVASVIILPSDLRARTMLGDCGANLLGFALGCGLVLLTGFPWQLTAAGALVFMHIAAERISFTAVIERNVWMNWLDRLGRTEK</sequence>
<feature type="transmembrane region" description="Helical" evidence="1">
    <location>
        <begin position="241"/>
        <end position="260"/>
    </location>
</feature>
<feature type="transmembrane region" description="Helical" evidence="1">
    <location>
        <begin position="58"/>
        <end position="79"/>
    </location>
</feature>
<feature type="transmembrane region" description="Helical" evidence="1">
    <location>
        <begin position="91"/>
        <end position="112"/>
    </location>
</feature>
<gene>
    <name evidence="2" type="ORF">DQG23_25370</name>
</gene>
<dbReference type="OrthoDB" id="2679245at2"/>
<feature type="transmembrane region" description="Helical" evidence="1">
    <location>
        <begin position="12"/>
        <end position="37"/>
    </location>
</feature>
<reference evidence="2 3" key="1">
    <citation type="journal article" date="2009" name="Int. J. Syst. Evol. Microbiol.">
        <title>Paenibacillus contaminans sp. nov., isolated from a contaminated laboratory plate.</title>
        <authorList>
            <person name="Chou J.H."/>
            <person name="Lee J.H."/>
            <person name="Lin M.C."/>
            <person name="Chang P.S."/>
            <person name="Arun A.B."/>
            <person name="Young C.C."/>
            <person name="Chen W.M."/>
        </authorList>
    </citation>
    <scope>NUCLEOTIDE SEQUENCE [LARGE SCALE GENOMIC DNA]</scope>
    <source>
        <strain evidence="2 3">CKOBP-6</strain>
    </source>
</reference>
<feature type="transmembrane region" description="Helical" evidence="1">
    <location>
        <begin position="212"/>
        <end position="229"/>
    </location>
</feature>
<evidence type="ECO:0000313" key="2">
    <source>
        <dbReference type="EMBL" id="RAV18632.1"/>
    </source>
</evidence>
<dbReference type="EMBL" id="QMFB01000016">
    <property type="protein sequence ID" value="RAV18632.1"/>
    <property type="molecule type" value="Genomic_DNA"/>
</dbReference>
<feature type="transmembrane region" description="Helical" evidence="1">
    <location>
        <begin position="133"/>
        <end position="154"/>
    </location>
</feature>
<evidence type="ECO:0000313" key="3">
    <source>
        <dbReference type="Proteomes" id="UP000250369"/>
    </source>
</evidence>
<name>A0A329MG28_9BACL</name>
<accession>A0A329MG28</accession>
<organism evidence="2 3">
    <name type="scientific">Paenibacillus contaminans</name>
    <dbReference type="NCBI Taxonomy" id="450362"/>
    <lineage>
        <taxon>Bacteria</taxon>
        <taxon>Bacillati</taxon>
        <taxon>Bacillota</taxon>
        <taxon>Bacilli</taxon>
        <taxon>Bacillales</taxon>
        <taxon>Paenibacillaceae</taxon>
        <taxon>Paenibacillus</taxon>
    </lineage>
</organism>
<proteinExistence type="predicted"/>